<organism evidence="7">
    <name type="scientific">Populus alba</name>
    <name type="common">White poplar</name>
    <dbReference type="NCBI Taxonomy" id="43335"/>
    <lineage>
        <taxon>Eukaryota</taxon>
        <taxon>Viridiplantae</taxon>
        <taxon>Streptophyta</taxon>
        <taxon>Embryophyta</taxon>
        <taxon>Tracheophyta</taxon>
        <taxon>Spermatophyta</taxon>
        <taxon>Magnoliopsida</taxon>
        <taxon>eudicotyledons</taxon>
        <taxon>Gunneridae</taxon>
        <taxon>Pentapetalae</taxon>
        <taxon>rosids</taxon>
        <taxon>fabids</taxon>
        <taxon>Malpighiales</taxon>
        <taxon>Salicaceae</taxon>
        <taxon>Saliceae</taxon>
        <taxon>Populus</taxon>
    </lineage>
</organism>
<evidence type="ECO:0000256" key="5">
    <source>
        <dbReference type="SAM" id="MobiDB-lite"/>
    </source>
</evidence>
<dbReference type="InterPro" id="IPR036638">
    <property type="entry name" value="HLH_DNA-bd_sf"/>
</dbReference>
<dbReference type="Pfam" id="PF23173">
    <property type="entry name" value="bHLH_SAC51"/>
    <property type="match status" value="1"/>
</dbReference>
<evidence type="ECO:0000256" key="1">
    <source>
        <dbReference type="ARBA" id="ARBA00004123"/>
    </source>
</evidence>
<dbReference type="CDD" id="cd18917">
    <property type="entry name" value="bHLH_AtSAC51_like"/>
    <property type="match status" value="1"/>
</dbReference>
<evidence type="ECO:0000256" key="3">
    <source>
        <dbReference type="ARBA" id="ARBA00023163"/>
    </source>
</evidence>
<dbReference type="SUPFAM" id="SSF47459">
    <property type="entry name" value="HLH, helix-loop-helix DNA-binding domain"/>
    <property type="match status" value="1"/>
</dbReference>
<evidence type="ECO:0000256" key="2">
    <source>
        <dbReference type="ARBA" id="ARBA00023015"/>
    </source>
</evidence>
<dbReference type="Gene3D" id="4.10.280.10">
    <property type="entry name" value="Helix-loop-helix DNA-binding domain"/>
    <property type="match status" value="1"/>
</dbReference>
<keyword evidence="3" id="KW-0804">Transcription</keyword>
<reference evidence="7" key="1">
    <citation type="submission" date="2018-10" db="EMBL/GenBank/DDBJ databases">
        <title>Population genomic analysis revealed the cold adaptation of white poplar.</title>
        <authorList>
            <person name="Liu Y.-J."/>
        </authorList>
    </citation>
    <scope>NUCLEOTIDE SEQUENCE [LARGE SCALE GENOMIC DNA]</scope>
    <source>
        <strain evidence="7">PAL-ZL1</strain>
    </source>
</reference>
<keyword evidence="2" id="KW-0805">Transcription regulation</keyword>
<protein>
    <recommendedName>
        <fullName evidence="6">BHLH domain-containing protein</fullName>
    </recommendedName>
</protein>
<evidence type="ECO:0000313" key="7">
    <source>
        <dbReference type="EMBL" id="TKR99281.1"/>
    </source>
</evidence>
<evidence type="ECO:0000259" key="6">
    <source>
        <dbReference type="PROSITE" id="PS50888"/>
    </source>
</evidence>
<name>A0A4U5PRS8_POPAL</name>
<dbReference type="InterPro" id="IPR037546">
    <property type="entry name" value="SAC51-like"/>
</dbReference>
<dbReference type="GO" id="GO:0005634">
    <property type="term" value="C:nucleus"/>
    <property type="evidence" value="ECO:0007669"/>
    <property type="project" value="UniProtKB-SubCell"/>
</dbReference>
<keyword evidence="4" id="KW-0539">Nucleus</keyword>
<feature type="compositionally biased region" description="Acidic residues" evidence="5">
    <location>
        <begin position="219"/>
        <end position="229"/>
    </location>
</feature>
<dbReference type="PROSITE" id="PS50888">
    <property type="entry name" value="BHLH"/>
    <property type="match status" value="1"/>
</dbReference>
<feature type="region of interest" description="Disordered" evidence="5">
    <location>
        <begin position="219"/>
        <end position="282"/>
    </location>
</feature>
<dbReference type="GO" id="GO:0046983">
    <property type="term" value="F:protein dimerization activity"/>
    <property type="evidence" value="ECO:0007669"/>
    <property type="project" value="InterPro"/>
</dbReference>
<accession>A0A4U5PRS8</accession>
<dbReference type="STRING" id="43335.A0A4U5PRS8"/>
<evidence type="ECO:0000256" key="4">
    <source>
        <dbReference type="ARBA" id="ARBA00023242"/>
    </source>
</evidence>
<dbReference type="AlphaFoldDB" id="A0A4U5PRS8"/>
<feature type="domain" description="BHLH" evidence="6">
    <location>
        <begin position="310"/>
        <end position="359"/>
    </location>
</feature>
<dbReference type="EMBL" id="RCHU01000641">
    <property type="protein sequence ID" value="TKR99281.1"/>
    <property type="molecule type" value="Genomic_DNA"/>
</dbReference>
<dbReference type="InterPro" id="IPR011598">
    <property type="entry name" value="bHLH_dom"/>
</dbReference>
<comment type="subcellular location">
    <subcellularLocation>
        <location evidence="1">Nucleus</location>
    </subcellularLocation>
</comment>
<proteinExistence type="predicted"/>
<dbReference type="PANTHER" id="PTHR36066">
    <property type="entry name" value="TRANSCRIPTION FACTOR BHLH145"/>
    <property type="match status" value="1"/>
</dbReference>
<gene>
    <name evidence="7" type="ORF">D5086_0000196700</name>
</gene>
<sequence>MGEDWGPLFPQQQFNWQSPNTNYLGASFSSGQQNNPPLLMDPNVNMISTNGLPEYPFAELLRSQVGQENEPRGWFYGLPRFRQAFMPPFNSVLKEKRPLLDTVLKEKLPTAPREIKDIVPQSDSGRAQKRFLVFDQSGDQTTLIFSSGIGTPAQCLKSWIPKPTIAFDLNKEVTGAKENRSFHLGPISTDEFVEDDGIEMQTDVHEDIEELNALLYSDDDSDYTEDEEVTSTGHSPNTMTTHDKRDWFDGSTEEVASSDGSNKKRKLFDGGYSDGPSLMDTARSVKPTRDFEYEDDAESRCDNGTNLMSEEMGSESVNKRMRKERIRETVSILQNLIPGGKGKDAVIVLEEAIQYLKSLKFKAKALGLDAP</sequence>
<comment type="caution">
    <text evidence="7">The sequence shown here is derived from an EMBL/GenBank/DDBJ whole genome shotgun (WGS) entry which is preliminary data.</text>
</comment>
<dbReference type="PANTHER" id="PTHR36066:SF2">
    <property type="entry name" value="TRANSCRIPTION FACTOR BHLH145"/>
    <property type="match status" value="1"/>
</dbReference>